<keyword evidence="4" id="KW-0378">Hydrolase</keyword>
<evidence type="ECO:0000256" key="6">
    <source>
        <dbReference type="SAM" id="MobiDB-lite"/>
    </source>
</evidence>
<feature type="compositionally biased region" description="Low complexity" evidence="6">
    <location>
        <begin position="696"/>
        <end position="714"/>
    </location>
</feature>
<keyword evidence="7" id="KW-0472">Membrane</keyword>
<evidence type="ECO:0000256" key="2">
    <source>
        <dbReference type="ARBA" id="ARBA00022670"/>
    </source>
</evidence>
<gene>
    <name evidence="9" type="ORF">O9K51_08016</name>
</gene>
<comment type="similarity">
    <text evidence="1">Belongs to the peptidase M20A family.</text>
</comment>
<evidence type="ECO:0000313" key="10">
    <source>
        <dbReference type="Proteomes" id="UP001163105"/>
    </source>
</evidence>
<evidence type="ECO:0000256" key="3">
    <source>
        <dbReference type="ARBA" id="ARBA00022723"/>
    </source>
</evidence>
<dbReference type="SUPFAM" id="SSF55031">
    <property type="entry name" value="Bacterial exopeptidase dimerisation domain"/>
    <property type="match status" value="1"/>
</dbReference>
<keyword evidence="7" id="KW-0812">Transmembrane</keyword>
<dbReference type="PANTHER" id="PTHR45962">
    <property type="entry name" value="N-FATTY-ACYL-AMINO ACID SYNTHASE/HYDROLASE PM20D1"/>
    <property type="match status" value="1"/>
</dbReference>
<dbReference type="EMBL" id="JAQHRD010000006">
    <property type="protein sequence ID" value="KAJ6440125.1"/>
    <property type="molecule type" value="Genomic_DNA"/>
</dbReference>
<evidence type="ECO:0000256" key="5">
    <source>
        <dbReference type="ARBA" id="ARBA00022833"/>
    </source>
</evidence>
<dbReference type="InterPro" id="IPR047177">
    <property type="entry name" value="Pept_M20A"/>
</dbReference>
<keyword evidence="2" id="KW-0645">Protease</keyword>
<dbReference type="GO" id="GO:0004180">
    <property type="term" value="F:carboxypeptidase activity"/>
    <property type="evidence" value="ECO:0007669"/>
    <property type="project" value="UniProtKB-KW"/>
</dbReference>
<feature type="compositionally biased region" description="Polar residues" evidence="6">
    <location>
        <begin position="679"/>
        <end position="692"/>
    </location>
</feature>
<dbReference type="GO" id="GO:0000328">
    <property type="term" value="C:fungal-type vacuole lumen"/>
    <property type="evidence" value="ECO:0007669"/>
    <property type="project" value="TreeGrafter"/>
</dbReference>
<keyword evidence="5" id="KW-0862">Zinc</keyword>
<sequence>MKGPPNVAVAPAQAKGHRLAQLGLVSLVAILFIIYTPIIRFANRGHGRGWISTTAGRYDDPEKWCSLADAIAPPDDDGLKSGDRLLSDEQRLIQVERLAEAVAVPTESFDDNGDVDEDPRWATFDRFHNVLERTFMLVHSRLELKKPILFMAHQDVFLWGRGSTDCKNDFRPRRTIVLAFGFDEETGGKRGAAKLSESLVREWGEDSFAFVLDEGGMGTESLGDALYAYPAGGHSSRPPPHSAIGVMAELITEVEREPYAPRLTRESPFRRVLECKARHSPRDVQPWLKNGLQNWDENKIAERLVPDMPEGRWLMQTSQAVDVILGGVKANALPEHVELLINHRVAQHESVDFVNERLDKVVGKIANKYGLNVRKASDMDGAVQAGDETALKGSIGYTGVQTLPPAPLSPTDNEVWAIFSGSLRHAFGTIPEGKGRTVVPVGNIMTGNTDTAHYWDLTRNIYRYTPSRSGTRLNAHGTDERMDMAAHLEGMRFYYALLTMKGALFLILTTTAWGLVASPAPAEGPGGRRLSVFEDSIKSPARHEYANEKECLATHEPDPSTTPDQLKAWVPEHILLGQCTEASFNEAACGTSEWCKGAGKRNKEYANEKECLAAHEPDPSTTPDQLKAWVPGSRFVHQCSDVSFNEAECGTSEWCKEAGKRNKEYANEKECLAAHKPDPSSQQNRPSPQTEPGAQPRPTSTAPSKPTSSTPNTKESNEGAWVWPDR</sequence>
<keyword evidence="9" id="KW-0121">Carboxypeptidase</keyword>
<dbReference type="InterPro" id="IPR011650">
    <property type="entry name" value="Peptidase_M20_dimer"/>
</dbReference>
<dbReference type="Proteomes" id="UP001163105">
    <property type="component" value="Unassembled WGS sequence"/>
</dbReference>
<dbReference type="AlphaFoldDB" id="A0AB34FLS5"/>
<dbReference type="GO" id="GO:0051603">
    <property type="term" value="P:proteolysis involved in protein catabolic process"/>
    <property type="evidence" value="ECO:0007669"/>
    <property type="project" value="TreeGrafter"/>
</dbReference>
<keyword evidence="3" id="KW-0479">Metal-binding</keyword>
<evidence type="ECO:0000313" key="9">
    <source>
        <dbReference type="EMBL" id="KAJ6440125.1"/>
    </source>
</evidence>
<dbReference type="InterPro" id="IPR036264">
    <property type="entry name" value="Bact_exopeptidase_dim_dom"/>
</dbReference>
<dbReference type="Gene3D" id="3.40.630.10">
    <property type="entry name" value="Zn peptidases"/>
    <property type="match status" value="1"/>
</dbReference>
<feature type="domain" description="Peptidase M20 dimerisation" evidence="8">
    <location>
        <begin position="233"/>
        <end position="369"/>
    </location>
</feature>
<dbReference type="GO" id="GO:0046872">
    <property type="term" value="F:metal ion binding"/>
    <property type="evidence" value="ECO:0007669"/>
    <property type="project" value="UniProtKB-KW"/>
</dbReference>
<evidence type="ECO:0000256" key="4">
    <source>
        <dbReference type="ARBA" id="ARBA00022801"/>
    </source>
</evidence>
<evidence type="ECO:0000259" key="8">
    <source>
        <dbReference type="Pfam" id="PF07687"/>
    </source>
</evidence>
<dbReference type="PANTHER" id="PTHR45962:SF1">
    <property type="entry name" value="N-FATTY-ACYL-AMINO ACID SYNTHASE_HYDROLASE PM20D1"/>
    <property type="match status" value="1"/>
</dbReference>
<protein>
    <submittedName>
        <fullName evidence="9">Vacuolar carboxypeptidase protein</fullName>
    </submittedName>
</protein>
<comment type="caution">
    <text evidence="9">The sequence shown here is derived from an EMBL/GenBank/DDBJ whole genome shotgun (WGS) entry which is preliminary data.</text>
</comment>
<dbReference type="Gene3D" id="1.10.150.900">
    <property type="match status" value="1"/>
</dbReference>
<reference evidence="9" key="1">
    <citation type="submission" date="2023-01" db="EMBL/GenBank/DDBJ databases">
        <title>The growth and conidiation of Purpureocillium lavendulum are regulated by nitrogen source and histone H3K14 acetylation.</title>
        <authorList>
            <person name="Tang P."/>
            <person name="Han J."/>
            <person name="Zhang C."/>
            <person name="Tang P."/>
            <person name="Qi F."/>
            <person name="Zhang K."/>
            <person name="Liang L."/>
        </authorList>
    </citation>
    <scope>NUCLEOTIDE SEQUENCE</scope>
    <source>
        <strain evidence="9">YMF1.00683</strain>
    </source>
</reference>
<dbReference type="Gene3D" id="3.30.70.360">
    <property type="match status" value="1"/>
</dbReference>
<dbReference type="Pfam" id="PF01546">
    <property type="entry name" value="Peptidase_M20"/>
    <property type="match status" value="1"/>
</dbReference>
<feature type="transmembrane region" description="Helical" evidence="7">
    <location>
        <begin position="20"/>
        <end position="38"/>
    </location>
</feature>
<dbReference type="SUPFAM" id="SSF53187">
    <property type="entry name" value="Zn-dependent exopeptidases"/>
    <property type="match status" value="1"/>
</dbReference>
<accession>A0AB34FLS5</accession>
<dbReference type="InterPro" id="IPR002933">
    <property type="entry name" value="Peptidase_M20"/>
</dbReference>
<keyword evidence="7" id="KW-1133">Transmembrane helix</keyword>
<keyword evidence="10" id="KW-1185">Reference proteome</keyword>
<feature type="region of interest" description="Disordered" evidence="6">
    <location>
        <begin position="671"/>
        <end position="726"/>
    </location>
</feature>
<dbReference type="Pfam" id="PF07687">
    <property type="entry name" value="M20_dimer"/>
    <property type="match status" value="1"/>
</dbReference>
<organism evidence="9 10">
    <name type="scientific">Purpureocillium lavendulum</name>
    <dbReference type="NCBI Taxonomy" id="1247861"/>
    <lineage>
        <taxon>Eukaryota</taxon>
        <taxon>Fungi</taxon>
        <taxon>Dikarya</taxon>
        <taxon>Ascomycota</taxon>
        <taxon>Pezizomycotina</taxon>
        <taxon>Sordariomycetes</taxon>
        <taxon>Hypocreomycetidae</taxon>
        <taxon>Hypocreales</taxon>
        <taxon>Ophiocordycipitaceae</taxon>
        <taxon>Purpureocillium</taxon>
    </lineage>
</organism>
<proteinExistence type="inferred from homology"/>
<name>A0AB34FLS5_9HYPO</name>
<feature type="transmembrane region" description="Helical" evidence="7">
    <location>
        <begin position="493"/>
        <end position="516"/>
    </location>
</feature>
<evidence type="ECO:0000256" key="7">
    <source>
        <dbReference type="SAM" id="Phobius"/>
    </source>
</evidence>
<evidence type="ECO:0000256" key="1">
    <source>
        <dbReference type="ARBA" id="ARBA00006247"/>
    </source>
</evidence>